<keyword evidence="3" id="KW-1185">Reference proteome</keyword>
<feature type="compositionally biased region" description="Basic residues" evidence="1">
    <location>
        <begin position="146"/>
        <end position="159"/>
    </location>
</feature>
<evidence type="ECO:0000256" key="1">
    <source>
        <dbReference type="SAM" id="MobiDB-lite"/>
    </source>
</evidence>
<evidence type="ECO:0000313" key="3">
    <source>
        <dbReference type="Proteomes" id="UP000299102"/>
    </source>
</evidence>
<evidence type="ECO:0000313" key="2">
    <source>
        <dbReference type="EMBL" id="GBP65148.1"/>
    </source>
</evidence>
<gene>
    <name evidence="2" type="ORF">EVAR_29812_1</name>
</gene>
<reference evidence="2 3" key="1">
    <citation type="journal article" date="2019" name="Commun. Biol.">
        <title>The bagworm genome reveals a unique fibroin gene that provides high tensile strength.</title>
        <authorList>
            <person name="Kono N."/>
            <person name="Nakamura H."/>
            <person name="Ohtoshi R."/>
            <person name="Tomita M."/>
            <person name="Numata K."/>
            <person name="Arakawa K."/>
        </authorList>
    </citation>
    <scope>NUCLEOTIDE SEQUENCE [LARGE SCALE GENOMIC DNA]</scope>
</reference>
<accession>A0A4C1XNT2</accession>
<organism evidence="2 3">
    <name type="scientific">Eumeta variegata</name>
    <name type="common">Bagworm moth</name>
    <name type="synonym">Eumeta japonica</name>
    <dbReference type="NCBI Taxonomy" id="151549"/>
    <lineage>
        <taxon>Eukaryota</taxon>
        <taxon>Metazoa</taxon>
        <taxon>Ecdysozoa</taxon>
        <taxon>Arthropoda</taxon>
        <taxon>Hexapoda</taxon>
        <taxon>Insecta</taxon>
        <taxon>Pterygota</taxon>
        <taxon>Neoptera</taxon>
        <taxon>Endopterygota</taxon>
        <taxon>Lepidoptera</taxon>
        <taxon>Glossata</taxon>
        <taxon>Ditrysia</taxon>
        <taxon>Tineoidea</taxon>
        <taxon>Psychidae</taxon>
        <taxon>Oiketicinae</taxon>
        <taxon>Eumeta</taxon>
    </lineage>
</organism>
<proteinExistence type="predicted"/>
<sequence length="173" mass="20262">MPIFRNKYSSIYKLDVTCIHPPLSSDVARVRVRATLKTQRVANSSKPIWKKQSETLADFVERTFLEGIKKPKILESPMSFEKCFLHSLHTADTPVLHHLCNVRAGCRYGFPRNSHGARARPAFTPYKRVLCRFIVLQKRLREYVHRRKRSRPVKRKRRLPRETRLPPAPHVAL</sequence>
<dbReference type="Proteomes" id="UP000299102">
    <property type="component" value="Unassembled WGS sequence"/>
</dbReference>
<feature type="region of interest" description="Disordered" evidence="1">
    <location>
        <begin position="146"/>
        <end position="173"/>
    </location>
</feature>
<name>A0A4C1XNT2_EUMVA</name>
<comment type="caution">
    <text evidence="2">The sequence shown here is derived from an EMBL/GenBank/DDBJ whole genome shotgun (WGS) entry which is preliminary data.</text>
</comment>
<dbReference type="EMBL" id="BGZK01000920">
    <property type="protein sequence ID" value="GBP65148.1"/>
    <property type="molecule type" value="Genomic_DNA"/>
</dbReference>
<protein>
    <submittedName>
        <fullName evidence="2">Uncharacterized protein</fullName>
    </submittedName>
</protein>
<dbReference type="AlphaFoldDB" id="A0A4C1XNT2"/>